<organism evidence="1 2">
    <name type="scientific">Ceratopteris richardii</name>
    <name type="common">Triangle waterfern</name>
    <dbReference type="NCBI Taxonomy" id="49495"/>
    <lineage>
        <taxon>Eukaryota</taxon>
        <taxon>Viridiplantae</taxon>
        <taxon>Streptophyta</taxon>
        <taxon>Embryophyta</taxon>
        <taxon>Tracheophyta</taxon>
        <taxon>Polypodiopsida</taxon>
        <taxon>Polypodiidae</taxon>
        <taxon>Polypodiales</taxon>
        <taxon>Pteridineae</taxon>
        <taxon>Pteridaceae</taxon>
        <taxon>Parkerioideae</taxon>
        <taxon>Ceratopteris</taxon>
    </lineage>
</organism>
<dbReference type="Proteomes" id="UP000825935">
    <property type="component" value="Chromosome 10"/>
</dbReference>
<sequence>MLSGSVSFSIRAYAVDSSIDVFVRSNCLGFDLTVSCTFSLIVV</sequence>
<protein>
    <submittedName>
        <fullName evidence="1">Uncharacterized protein</fullName>
    </submittedName>
</protein>
<dbReference type="EMBL" id="CM035415">
    <property type="protein sequence ID" value="KAH7426839.1"/>
    <property type="molecule type" value="Genomic_DNA"/>
</dbReference>
<dbReference type="AlphaFoldDB" id="A0A8T2U2K3"/>
<accession>A0A8T2U2K3</accession>
<name>A0A8T2U2K3_CERRI</name>
<proteinExistence type="predicted"/>
<keyword evidence="2" id="KW-1185">Reference proteome</keyword>
<reference evidence="1" key="1">
    <citation type="submission" date="2021-08" db="EMBL/GenBank/DDBJ databases">
        <title>WGS assembly of Ceratopteris richardii.</title>
        <authorList>
            <person name="Marchant D.B."/>
            <person name="Chen G."/>
            <person name="Jenkins J."/>
            <person name="Shu S."/>
            <person name="Leebens-Mack J."/>
            <person name="Grimwood J."/>
            <person name="Schmutz J."/>
            <person name="Soltis P."/>
            <person name="Soltis D."/>
            <person name="Chen Z.-H."/>
        </authorList>
    </citation>
    <scope>NUCLEOTIDE SEQUENCE</scope>
    <source>
        <strain evidence="1">Whitten #5841</strain>
        <tissue evidence="1">Leaf</tissue>
    </source>
</reference>
<comment type="caution">
    <text evidence="1">The sequence shown here is derived from an EMBL/GenBank/DDBJ whole genome shotgun (WGS) entry which is preliminary data.</text>
</comment>
<evidence type="ECO:0000313" key="1">
    <source>
        <dbReference type="EMBL" id="KAH7426839.1"/>
    </source>
</evidence>
<evidence type="ECO:0000313" key="2">
    <source>
        <dbReference type="Proteomes" id="UP000825935"/>
    </source>
</evidence>
<gene>
    <name evidence="1" type="ORF">KP509_10G019500</name>
</gene>